<evidence type="ECO:0000313" key="2">
    <source>
        <dbReference type="EMBL" id="PEG52456.1"/>
    </source>
</evidence>
<reference evidence="2 4" key="2">
    <citation type="submission" date="2017-10" db="EMBL/GenBank/DDBJ databases">
        <title>The new phylogeny of genus Mycobacterium.</title>
        <authorList>
            <person name="Tortoli E."/>
            <person name="Trovato A."/>
            <person name="Cirillo D.M."/>
        </authorList>
    </citation>
    <scope>NUCLEOTIDE SEQUENCE [LARGE SCALE GENOMIC DNA]</scope>
    <source>
        <strain evidence="2 4">IP141170001</strain>
    </source>
</reference>
<dbReference type="EMBL" id="PDCR01000031">
    <property type="protein sequence ID" value="PEG52456.1"/>
    <property type="molecule type" value="Genomic_DNA"/>
</dbReference>
<organism evidence="1 3">
    <name type="scientific">Mycolicibacterium diernhoferi</name>
    <dbReference type="NCBI Taxonomy" id="1801"/>
    <lineage>
        <taxon>Bacteria</taxon>
        <taxon>Bacillati</taxon>
        <taxon>Actinomycetota</taxon>
        <taxon>Actinomycetes</taxon>
        <taxon>Mycobacteriales</taxon>
        <taxon>Mycobacteriaceae</taxon>
        <taxon>Mycolicibacterium</taxon>
    </lineage>
</organism>
<dbReference type="Proteomes" id="UP000220340">
    <property type="component" value="Unassembled WGS sequence"/>
</dbReference>
<proteinExistence type="predicted"/>
<comment type="caution">
    <text evidence="1">The sequence shown here is derived from an EMBL/GenBank/DDBJ whole genome shotgun (WGS) entry which is preliminary data.</text>
</comment>
<dbReference type="GO" id="GO:0003677">
    <property type="term" value="F:DNA binding"/>
    <property type="evidence" value="ECO:0007669"/>
    <property type="project" value="UniProtKB-KW"/>
</dbReference>
<evidence type="ECO:0000313" key="1">
    <source>
        <dbReference type="EMBL" id="OPE46405.1"/>
    </source>
</evidence>
<name>A0A1Q4H521_9MYCO</name>
<dbReference type="PANTHER" id="PTHR38479:SF2">
    <property type="entry name" value="WINGED HELIX DNA-BINDING DOMAIN-CONTAINING PROTEIN"/>
    <property type="match status" value="1"/>
</dbReference>
<dbReference type="Pfam" id="PF06224">
    <property type="entry name" value="AlkZ-like"/>
    <property type="match status" value="1"/>
</dbReference>
<evidence type="ECO:0000313" key="4">
    <source>
        <dbReference type="Proteomes" id="UP000220340"/>
    </source>
</evidence>
<dbReference type="Proteomes" id="UP000191039">
    <property type="component" value="Unassembled WGS sequence"/>
</dbReference>
<dbReference type="OrthoDB" id="9148135at2"/>
<dbReference type="STRING" id="1801.BRW64_25990"/>
<evidence type="ECO:0000313" key="3">
    <source>
        <dbReference type="Proteomes" id="UP000191039"/>
    </source>
</evidence>
<gene>
    <name evidence="1" type="ORF">BV510_26470</name>
    <name evidence="2" type="ORF">CRI78_21435</name>
</gene>
<dbReference type="EMBL" id="MIJD01000420">
    <property type="protein sequence ID" value="OPE46405.1"/>
    <property type="molecule type" value="Genomic_DNA"/>
</dbReference>
<protein>
    <submittedName>
        <fullName evidence="2">Winged helix DNA-binding domain-containing protein</fullName>
    </submittedName>
</protein>
<accession>A0A1Q4H521</accession>
<dbReference type="RefSeq" id="WP_073859359.1">
    <property type="nucleotide sequence ID" value="NZ_BAAATC010000018.1"/>
</dbReference>
<dbReference type="PANTHER" id="PTHR38479">
    <property type="entry name" value="LMO0824 PROTEIN"/>
    <property type="match status" value="1"/>
</dbReference>
<sequence>MRSFTVAERRARLARRHFLGPQSTDVTTVTAGLVGLHATDPATPYLSLWARIPGFDRADLDAVLYRDRTMLKHLAMRRTLWAICTDSLPAVQAAASDRVAANESRKLIADVEKAGVAADGAAWLQTACTAVLAYLEANGPTSAAQLRTALPELAGTWDPAPGKPWGGATPLSPRVITVLAVRGAVVRGPNQGGWTSSRPLWVSAGSWLDGAASSGPSAPDASGTELVRTWLRAFGPATVADVKWWFGHTLTWTRRALADIGAVEVDLHGTPGVALPDDLEPEPDAGPWCALLPGLDLSTMGWVDRDWYLDGLGDRVFDTRGNAGPTAWVNGRVVGAWRQSDDGRVLPQIVAEVDRGARQELQRKADALTEWLDGTVVKPRFPSPLSKGPPEG</sequence>
<dbReference type="InterPro" id="IPR009351">
    <property type="entry name" value="AlkZ-like"/>
</dbReference>
<reference evidence="1 3" key="1">
    <citation type="submission" date="2016-09" db="EMBL/GenBank/DDBJ databases">
        <title>genome sequences of unsequenced Mycobacteria.</title>
        <authorList>
            <person name="Greninger A.L."/>
            <person name="Jerome K.R."/>
            <person name="Mcnair B."/>
            <person name="Wallis C."/>
            <person name="Fang F."/>
        </authorList>
    </citation>
    <scope>NUCLEOTIDE SEQUENCE [LARGE SCALE GENOMIC DNA]</scope>
    <source>
        <strain evidence="1 3">BM1</strain>
    </source>
</reference>
<keyword evidence="4" id="KW-1185">Reference proteome</keyword>
<dbReference type="AlphaFoldDB" id="A0A1Q4H521"/>
<keyword evidence="2" id="KW-0238">DNA-binding</keyword>